<name>A0A8J8T085_HALGN</name>
<accession>A0A8J8T085</accession>
<evidence type="ECO:0000313" key="2">
    <source>
        <dbReference type="EMBL" id="TNV77372.1"/>
    </source>
</evidence>
<keyword evidence="3" id="KW-1185">Reference proteome</keyword>
<dbReference type="EMBL" id="RRYP01012026">
    <property type="protein sequence ID" value="TNV77372.1"/>
    <property type="molecule type" value="Genomic_DNA"/>
</dbReference>
<feature type="compositionally biased region" description="Acidic residues" evidence="1">
    <location>
        <begin position="240"/>
        <end position="260"/>
    </location>
</feature>
<proteinExistence type="predicted"/>
<reference evidence="2" key="1">
    <citation type="submission" date="2019-06" db="EMBL/GenBank/DDBJ databases">
        <authorList>
            <person name="Zheng W."/>
        </authorList>
    </citation>
    <scope>NUCLEOTIDE SEQUENCE</scope>
    <source>
        <strain evidence="2">QDHG01</strain>
    </source>
</reference>
<evidence type="ECO:0000313" key="3">
    <source>
        <dbReference type="Proteomes" id="UP000785679"/>
    </source>
</evidence>
<dbReference type="AlphaFoldDB" id="A0A8J8T085"/>
<evidence type="ECO:0000256" key="1">
    <source>
        <dbReference type="SAM" id="MobiDB-lite"/>
    </source>
</evidence>
<protein>
    <submittedName>
        <fullName evidence="2">Uncharacterized protein</fullName>
    </submittedName>
</protein>
<comment type="caution">
    <text evidence="2">The sequence shown here is derived from an EMBL/GenBank/DDBJ whole genome shotgun (WGS) entry which is preliminary data.</text>
</comment>
<dbReference type="Proteomes" id="UP000785679">
    <property type="component" value="Unassembled WGS sequence"/>
</dbReference>
<gene>
    <name evidence="2" type="ORF">FGO68_gene2236</name>
</gene>
<feature type="region of interest" description="Disordered" evidence="1">
    <location>
        <begin position="235"/>
        <end position="260"/>
    </location>
</feature>
<sequence length="365" mass="41516">MIEQIQQLQCDLQSLTKSRIALLYLVRADYDSLDGINQQRQIGNLIKRLNSSLTSPQRNQANQTQDSLYNSPLLETEDVPLTLTAITQEQKDALQEIALLYLQQLGRHLRGKHDYSDCSVSSASSECLLLRVDGQECLRATPIMLGSSSYKSSNDPQSLGLSKDNERFQAISTHNFMRASQTRRAVGKPGEQPQPFYARVHKLSRKDLRLIGSNLKLLLNSPPEVKSETYQVRRTQFESDSYDGSEEDERISDDENDVEETELLPQLEQTRTKGRNLLLTEILKSHQSEDECKPITLSTTSSQSDTQPIPSYRSITHTQAKGIREHLRRLSSDLGLLKEDFAELPEYIRNKISVPQSKAHYYAQY</sequence>
<organism evidence="2 3">
    <name type="scientific">Halteria grandinella</name>
    <dbReference type="NCBI Taxonomy" id="5974"/>
    <lineage>
        <taxon>Eukaryota</taxon>
        <taxon>Sar</taxon>
        <taxon>Alveolata</taxon>
        <taxon>Ciliophora</taxon>
        <taxon>Intramacronucleata</taxon>
        <taxon>Spirotrichea</taxon>
        <taxon>Stichotrichia</taxon>
        <taxon>Sporadotrichida</taxon>
        <taxon>Halteriidae</taxon>
        <taxon>Halteria</taxon>
    </lineage>
</organism>